<dbReference type="RefSeq" id="XP_066651727.1">
    <property type="nucleotide sequence ID" value="XM_066804238.1"/>
</dbReference>
<proteinExistence type="predicted"/>
<dbReference type="GeneID" id="92037144"/>
<keyword evidence="3" id="KW-1185">Reference proteome</keyword>
<accession>A0ABR1L9Z1</accession>
<feature type="region of interest" description="Disordered" evidence="1">
    <location>
        <begin position="142"/>
        <end position="231"/>
    </location>
</feature>
<organism evidence="2 3">
    <name type="scientific">Phyllosticta citribraziliensis</name>
    <dbReference type="NCBI Taxonomy" id="989973"/>
    <lineage>
        <taxon>Eukaryota</taxon>
        <taxon>Fungi</taxon>
        <taxon>Dikarya</taxon>
        <taxon>Ascomycota</taxon>
        <taxon>Pezizomycotina</taxon>
        <taxon>Dothideomycetes</taxon>
        <taxon>Dothideomycetes incertae sedis</taxon>
        <taxon>Botryosphaeriales</taxon>
        <taxon>Phyllostictaceae</taxon>
        <taxon>Phyllosticta</taxon>
    </lineage>
</organism>
<evidence type="ECO:0000256" key="1">
    <source>
        <dbReference type="SAM" id="MobiDB-lite"/>
    </source>
</evidence>
<gene>
    <name evidence="2" type="ORF">J3D65DRAFT_90915</name>
</gene>
<reference evidence="2 3" key="1">
    <citation type="submission" date="2024-04" db="EMBL/GenBank/DDBJ databases">
        <title>Phyllosticta paracitricarpa is synonymous to the EU quarantine fungus P. citricarpa based on phylogenomic analyses.</title>
        <authorList>
            <consortium name="Lawrence Berkeley National Laboratory"/>
            <person name="Van ingen-buijs V.A."/>
            <person name="Van westerhoven A.C."/>
            <person name="Haridas S."/>
            <person name="Skiadas P."/>
            <person name="Martin F."/>
            <person name="Groenewald J.Z."/>
            <person name="Crous P.W."/>
            <person name="Seidl M.F."/>
        </authorList>
    </citation>
    <scope>NUCLEOTIDE SEQUENCE [LARGE SCALE GENOMIC DNA]</scope>
    <source>
        <strain evidence="2 3">CPC 17464</strain>
    </source>
</reference>
<dbReference type="EMBL" id="JBBPEH010000011">
    <property type="protein sequence ID" value="KAK7532059.1"/>
    <property type="molecule type" value="Genomic_DNA"/>
</dbReference>
<sequence length="231" mass="25231">MADPPQALQMLSGLDSMSYFSECLQLFGSGWALRQFSSSFSACSWRFDHVSYRGIPCVSPRLLRVVAKSAECGQTTKEIMVDAPNGTAALASAASLRLGCCSVFQLCSTVLRNTQELFGGEEMQRTRARLCLVASEGLIASTGRRGPMIPRCGHPRSDSISSPSPSSPPPHQSPVESRRVTGLPRPQVSTRASSRRPHVTIPLQRSSSPRPRGIRRPPSTLPPFHNREMRL</sequence>
<evidence type="ECO:0000313" key="2">
    <source>
        <dbReference type="EMBL" id="KAK7532059.1"/>
    </source>
</evidence>
<evidence type="ECO:0000313" key="3">
    <source>
        <dbReference type="Proteomes" id="UP001360953"/>
    </source>
</evidence>
<dbReference type="Proteomes" id="UP001360953">
    <property type="component" value="Unassembled WGS sequence"/>
</dbReference>
<name>A0ABR1L9Z1_9PEZI</name>
<protein>
    <submittedName>
        <fullName evidence="2">Uncharacterized protein</fullName>
    </submittedName>
</protein>
<comment type="caution">
    <text evidence="2">The sequence shown here is derived from an EMBL/GenBank/DDBJ whole genome shotgun (WGS) entry which is preliminary data.</text>
</comment>